<feature type="domain" description="Berberine/berberine-like" evidence="3">
    <location>
        <begin position="132"/>
        <end position="187"/>
    </location>
</feature>
<gene>
    <name evidence="4" type="ORF">CMV_011266</name>
</gene>
<dbReference type="Proteomes" id="UP000737018">
    <property type="component" value="Unassembled WGS sequence"/>
</dbReference>
<sequence>MSWIQSVLWWNQIPNGTAPSVLLDRNVNDADFVRRKSDYLKTPIPRAGLESLWTKIVAIGKPGLVFNPYGGKMNQIPPTATPFAHRAGFLFKIQHSITWTEPGPEEEKLHTNEIRQLYNALTPYVSQNPRSAYLNYRDFDIGISQKGSYEEGKVYGEKYFNQNFERLAKVKAQVDPENFFRNPQSIPPLSKA</sequence>
<name>A0A8J4R5N6_9ROSI</name>
<dbReference type="OrthoDB" id="407275at2759"/>
<dbReference type="PANTHER" id="PTHR32448">
    <property type="entry name" value="OS08G0158400 PROTEIN"/>
    <property type="match status" value="1"/>
</dbReference>
<evidence type="ECO:0000256" key="2">
    <source>
        <dbReference type="ARBA" id="ARBA00022827"/>
    </source>
</evidence>
<reference evidence="4" key="1">
    <citation type="submission" date="2020-03" db="EMBL/GenBank/DDBJ databases">
        <title>Castanea mollissima Vanexum genome sequencing.</title>
        <authorList>
            <person name="Staton M."/>
        </authorList>
    </citation>
    <scope>NUCLEOTIDE SEQUENCE</scope>
    <source>
        <tissue evidence="4">Leaf</tissue>
    </source>
</reference>
<dbReference type="GO" id="GO:0016491">
    <property type="term" value="F:oxidoreductase activity"/>
    <property type="evidence" value="ECO:0007669"/>
    <property type="project" value="InterPro"/>
</dbReference>
<comment type="caution">
    <text evidence="4">The sequence shown here is derived from an EMBL/GenBank/DDBJ whole genome shotgun (WGS) entry which is preliminary data.</text>
</comment>
<evidence type="ECO:0000256" key="1">
    <source>
        <dbReference type="ARBA" id="ARBA00022630"/>
    </source>
</evidence>
<keyword evidence="2" id="KW-0274">FAD</keyword>
<dbReference type="Pfam" id="PF08031">
    <property type="entry name" value="BBE"/>
    <property type="match status" value="1"/>
</dbReference>
<organism evidence="4 5">
    <name type="scientific">Castanea mollissima</name>
    <name type="common">Chinese chestnut</name>
    <dbReference type="NCBI Taxonomy" id="60419"/>
    <lineage>
        <taxon>Eukaryota</taxon>
        <taxon>Viridiplantae</taxon>
        <taxon>Streptophyta</taxon>
        <taxon>Embryophyta</taxon>
        <taxon>Tracheophyta</taxon>
        <taxon>Spermatophyta</taxon>
        <taxon>Magnoliopsida</taxon>
        <taxon>eudicotyledons</taxon>
        <taxon>Gunneridae</taxon>
        <taxon>Pentapetalae</taxon>
        <taxon>rosids</taxon>
        <taxon>fabids</taxon>
        <taxon>Fagales</taxon>
        <taxon>Fagaceae</taxon>
        <taxon>Castanea</taxon>
    </lineage>
</organism>
<keyword evidence="1" id="KW-0285">Flavoprotein</keyword>
<dbReference type="EMBL" id="JRKL02001364">
    <property type="protein sequence ID" value="KAF3964443.1"/>
    <property type="molecule type" value="Genomic_DNA"/>
</dbReference>
<evidence type="ECO:0000313" key="4">
    <source>
        <dbReference type="EMBL" id="KAF3964443.1"/>
    </source>
</evidence>
<protein>
    <recommendedName>
        <fullName evidence="3">Berberine/berberine-like domain-containing protein</fullName>
    </recommendedName>
</protein>
<keyword evidence="5" id="KW-1185">Reference proteome</keyword>
<proteinExistence type="predicted"/>
<evidence type="ECO:0000259" key="3">
    <source>
        <dbReference type="Pfam" id="PF08031"/>
    </source>
</evidence>
<dbReference type="GO" id="GO:0050660">
    <property type="term" value="F:flavin adenine dinucleotide binding"/>
    <property type="evidence" value="ECO:0007669"/>
    <property type="project" value="InterPro"/>
</dbReference>
<dbReference type="AlphaFoldDB" id="A0A8J4R5N6"/>
<dbReference type="Gene3D" id="3.40.462.20">
    <property type="match status" value="1"/>
</dbReference>
<evidence type="ECO:0000313" key="5">
    <source>
        <dbReference type="Proteomes" id="UP000737018"/>
    </source>
</evidence>
<accession>A0A8J4R5N6</accession>
<dbReference type="InterPro" id="IPR012951">
    <property type="entry name" value="BBE"/>
</dbReference>